<dbReference type="Pfam" id="PF02469">
    <property type="entry name" value="Fasciclin"/>
    <property type="match status" value="1"/>
</dbReference>
<dbReference type="KEGG" id="nso:NIASO_08080"/>
<dbReference type="SUPFAM" id="SSF82153">
    <property type="entry name" value="FAS1 domain"/>
    <property type="match status" value="2"/>
</dbReference>
<feature type="domain" description="FAS1" evidence="1">
    <location>
        <begin position="37"/>
        <end position="175"/>
    </location>
</feature>
<dbReference type="HOGENOM" id="CLU_484670_0_0_10"/>
<dbReference type="InterPro" id="IPR036378">
    <property type="entry name" value="FAS1_dom_sf"/>
</dbReference>
<dbReference type="PANTHER" id="PTHR10900">
    <property type="entry name" value="PERIOSTIN-RELATED"/>
    <property type="match status" value="1"/>
</dbReference>
<dbReference type="Proteomes" id="UP000003586">
    <property type="component" value="Chromosome"/>
</dbReference>
<reference evidence="2 3" key="1">
    <citation type="submission" date="2013-12" db="EMBL/GenBank/DDBJ databases">
        <authorList>
            <consortium name="DOE Joint Genome Institute"/>
            <person name="Eisen J."/>
            <person name="Huntemann M."/>
            <person name="Han J."/>
            <person name="Chen A."/>
            <person name="Kyrpides N."/>
            <person name="Mavromatis K."/>
            <person name="Markowitz V."/>
            <person name="Palaniappan K."/>
            <person name="Ivanova N."/>
            <person name="Schaumberg A."/>
            <person name="Pati A."/>
            <person name="Liolios K."/>
            <person name="Nordberg H.P."/>
            <person name="Cantor M.N."/>
            <person name="Hua S.X."/>
            <person name="Woyke T."/>
        </authorList>
    </citation>
    <scope>NUCLEOTIDE SEQUENCE [LARGE SCALE GENOMIC DNA]</scope>
    <source>
        <strain evidence="3">DSM 19437</strain>
    </source>
</reference>
<dbReference type="eggNOG" id="COG2335">
    <property type="taxonomic scope" value="Bacteria"/>
</dbReference>
<dbReference type="AlphaFoldDB" id="W0EWG1"/>
<name>W0EWG1_9BACT</name>
<dbReference type="Gene3D" id="2.30.180.10">
    <property type="entry name" value="FAS1 domain"/>
    <property type="match status" value="2"/>
</dbReference>
<sequence length="578" mass="63828">MRTKNFLTGVLVAGVFALSYMVSCKKIDIVTATTTDVNIYDYLVKNGDQYSEFAKMLQKAGYSNFLNAYGAYTVFAPTNDGVKAFLQEKGKASIDAFSEQELQDIVKLHLLQDTVQTGSFTDGKLTQVTMLGQYLVTGVANQNGTSAYTINKQAQVVQPNIALSNGIIHGIDHVLKAATKTVAQTIEANTDYSIFTQALKETGFYDSLNIVNNPDTTYRFLTAIAETNKALADSGFSSYAALKAKYCNTGDPKNVSDSLHMFVAYHITTEARYIADIISSTSIPTLAPLEVITPSLDGQDVLLNDVVFNGNHERGIELNRAKSDLTSINGVVHEAEAHFAVKIRVPVRVDFEPCDQPELRRLTTIFRKATTETAITSKGGGYTINKDFFADVTWNAITSTTSTVSYNCMPPTSTTYYGWHGDYLRIPEGNTSRNKTIEFRTPLLVKGRYKVWVCYYRGRASTNNPAFPNRVDFDGEPMQRTFDFSEQKPVGTPSELEALGYKQYTEAPTNNSSADRNNVGRLVGTINVATTDRHTITLTFLHASSTGQELNYLDIIQFIPVNDDQTRPVFGRDGTIIP</sequence>
<dbReference type="PANTHER" id="PTHR10900:SF77">
    <property type="entry name" value="FI19380P1"/>
    <property type="match status" value="1"/>
</dbReference>
<organism evidence="2 3">
    <name type="scientific">Niabella soli DSM 19437</name>
    <dbReference type="NCBI Taxonomy" id="929713"/>
    <lineage>
        <taxon>Bacteria</taxon>
        <taxon>Pseudomonadati</taxon>
        <taxon>Bacteroidota</taxon>
        <taxon>Chitinophagia</taxon>
        <taxon>Chitinophagales</taxon>
        <taxon>Chitinophagaceae</taxon>
        <taxon>Niabella</taxon>
    </lineage>
</organism>
<proteinExistence type="predicted"/>
<dbReference type="InterPro" id="IPR050904">
    <property type="entry name" value="Adhesion/Biosynth-related"/>
</dbReference>
<dbReference type="SMART" id="SM00554">
    <property type="entry name" value="FAS1"/>
    <property type="match status" value="1"/>
</dbReference>
<dbReference type="RefSeq" id="WP_008584729.1">
    <property type="nucleotide sequence ID" value="NZ_CP007035.1"/>
</dbReference>
<keyword evidence="3" id="KW-1185">Reference proteome</keyword>
<evidence type="ECO:0000259" key="1">
    <source>
        <dbReference type="PROSITE" id="PS50213"/>
    </source>
</evidence>
<dbReference type="STRING" id="929713.NIASO_08080"/>
<dbReference type="EMBL" id="CP007035">
    <property type="protein sequence ID" value="AHF15130.1"/>
    <property type="molecule type" value="Genomic_DNA"/>
</dbReference>
<dbReference type="OrthoDB" id="1119934at2"/>
<gene>
    <name evidence="2" type="ORF">NIASO_08080</name>
</gene>
<evidence type="ECO:0000313" key="2">
    <source>
        <dbReference type="EMBL" id="AHF15130.1"/>
    </source>
</evidence>
<dbReference type="InterPro" id="IPR000782">
    <property type="entry name" value="FAS1_domain"/>
</dbReference>
<feature type="domain" description="FAS1" evidence="1">
    <location>
        <begin position="179"/>
        <end position="339"/>
    </location>
</feature>
<accession>W0EWG1</accession>
<evidence type="ECO:0000313" key="3">
    <source>
        <dbReference type="Proteomes" id="UP000003586"/>
    </source>
</evidence>
<dbReference type="PROSITE" id="PS50213">
    <property type="entry name" value="FAS1"/>
    <property type="match status" value="2"/>
</dbReference>
<protein>
    <recommendedName>
        <fullName evidence="1">FAS1 domain-containing protein</fullName>
    </recommendedName>
</protein>